<keyword evidence="3" id="KW-0560">Oxidoreductase</keyword>
<proteinExistence type="inferred from homology"/>
<evidence type="ECO:0008006" key="12">
    <source>
        <dbReference type="Google" id="ProtNLM"/>
    </source>
</evidence>
<sequence>MYSFTKALALSLLLPGEVFAAVRNYHWNLTYESIPGTAKEAILINGKWPPESIEVNQHDKIVLTVVNDPLKGVADGVTLHAHGFWQKDNNWQDGPLGGNTMQGDKQTYTWDAANPGTFWVHSHHPAQYPHGLRSPLIVRSAEEPAYYGYDAQSDYVMDVTDNWLQSMKDVDAEFKTGRCCFDYEEYTLCGMEVPPDNALVHDDLSTVHTYQAQKSKYMRVRIINMSASSSFYVFADNEAVEMIVIETDGVPLKNTKDAIVKSLQIHPGQRYSVLVRSDKSFNIYSVVDPDQYSGNSCQQLYDFPSGADKNVGAGFRSGRAHGGDVHSRCLEIDGPAGSHADKDNAPHGGWGGFRGSGNGYFPKGKGKDSMYDERDGVDDKTPADKGHKTTDKGSKTEDNKDTKAQDKDTTKGTEATKTTEAAKSTETAKNTEATKDTETTNKTEASGWNYALMATAHFDLGDGQVPKPYFRPTTFCKDTSKPCYVRYTDDRRQSLINLPIHAADVRQQLDESWSINGRLQPKNAEPRLVFDENSILIDVRLTARPVPLRFGNMNDKDWEVPEEVDLAYGSNNTWFAEKGTKVFFIVGSETGPHPFHLHGHDFQVLHVGDPDPALAPVDRLNSTNVRLPTADDLRSGNITMLDNPLRRDTIFINSKTFSIIAITANNPGAWFFHCHNDFHSDTGMAGTLLVDSPDDYLWNNHRVGQAVWDQCGFKMPNGGGFDDWKATCCSDPNTCGPAANPLT</sequence>
<dbReference type="Proteomes" id="UP001433268">
    <property type="component" value="Unassembled WGS sequence"/>
</dbReference>
<evidence type="ECO:0000313" key="10">
    <source>
        <dbReference type="EMBL" id="KAK8085657.1"/>
    </source>
</evidence>
<feature type="chain" id="PRO_5046498529" description="Multicopper oxidase" evidence="6">
    <location>
        <begin position="21"/>
        <end position="743"/>
    </location>
</feature>
<dbReference type="InterPro" id="IPR011707">
    <property type="entry name" value="Cu-oxidase-like_N"/>
</dbReference>
<dbReference type="SUPFAM" id="SSF49503">
    <property type="entry name" value="Cupredoxins"/>
    <property type="match status" value="3"/>
</dbReference>
<name>A0ABR1WRE0_9PEZI</name>
<evidence type="ECO:0000259" key="9">
    <source>
        <dbReference type="Pfam" id="PF07732"/>
    </source>
</evidence>
<comment type="similarity">
    <text evidence="1">Belongs to the multicopper oxidase family.</text>
</comment>
<evidence type="ECO:0000259" key="7">
    <source>
        <dbReference type="Pfam" id="PF00394"/>
    </source>
</evidence>
<accession>A0ABR1WRE0</accession>
<dbReference type="EMBL" id="JAQQWN010000005">
    <property type="protein sequence ID" value="KAK8085657.1"/>
    <property type="molecule type" value="Genomic_DNA"/>
</dbReference>
<dbReference type="InterPro" id="IPR011706">
    <property type="entry name" value="Cu-oxidase_C"/>
</dbReference>
<dbReference type="Pfam" id="PF07731">
    <property type="entry name" value="Cu-oxidase_2"/>
    <property type="match status" value="1"/>
</dbReference>
<feature type="compositionally biased region" description="Gly residues" evidence="5">
    <location>
        <begin position="348"/>
        <end position="358"/>
    </location>
</feature>
<dbReference type="InterPro" id="IPR045087">
    <property type="entry name" value="Cu-oxidase_fam"/>
</dbReference>
<dbReference type="InterPro" id="IPR001117">
    <property type="entry name" value="Cu-oxidase_2nd"/>
</dbReference>
<dbReference type="RefSeq" id="XP_066670166.1">
    <property type="nucleotide sequence ID" value="XM_066811243.1"/>
</dbReference>
<dbReference type="InterPro" id="IPR008972">
    <property type="entry name" value="Cupredoxin"/>
</dbReference>
<feature type="domain" description="Plastocyanin-like" evidence="7">
    <location>
        <begin position="155"/>
        <end position="288"/>
    </location>
</feature>
<dbReference type="PANTHER" id="PTHR11709:SF511">
    <property type="entry name" value="LACCASE"/>
    <property type="match status" value="1"/>
</dbReference>
<evidence type="ECO:0000256" key="6">
    <source>
        <dbReference type="SAM" id="SignalP"/>
    </source>
</evidence>
<evidence type="ECO:0000256" key="3">
    <source>
        <dbReference type="ARBA" id="ARBA00023002"/>
    </source>
</evidence>
<comment type="caution">
    <text evidence="10">The sequence shown here is derived from an EMBL/GenBank/DDBJ whole genome shotgun (WGS) entry which is preliminary data.</text>
</comment>
<feature type="domain" description="Plastocyanin-like" evidence="8">
    <location>
        <begin position="551"/>
        <end position="692"/>
    </location>
</feature>
<evidence type="ECO:0000313" key="11">
    <source>
        <dbReference type="Proteomes" id="UP001433268"/>
    </source>
</evidence>
<keyword evidence="4" id="KW-0186">Copper</keyword>
<evidence type="ECO:0000256" key="5">
    <source>
        <dbReference type="SAM" id="MobiDB-lite"/>
    </source>
</evidence>
<dbReference type="GeneID" id="92044303"/>
<dbReference type="Pfam" id="PF00394">
    <property type="entry name" value="Cu-oxidase"/>
    <property type="match status" value="1"/>
</dbReference>
<dbReference type="PROSITE" id="PS00080">
    <property type="entry name" value="MULTICOPPER_OXIDASE2"/>
    <property type="match status" value="1"/>
</dbReference>
<feature type="signal peptide" evidence="6">
    <location>
        <begin position="1"/>
        <end position="20"/>
    </location>
</feature>
<dbReference type="Pfam" id="PF07732">
    <property type="entry name" value="Cu-oxidase_3"/>
    <property type="match status" value="1"/>
</dbReference>
<keyword evidence="6" id="KW-0732">Signal</keyword>
<reference evidence="10 11" key="1">
    <citation type="submission" date="2023-01" db="EMBL/GenBank/DDBJ databases">
        <title>Analysis of 21 Apiospora genomes using comparative genomics revels a genus with tremendous synthesis potential of carbohydrate active enzymes and secondary metabolites.</title>
        <authorList>
            <person name="Sorensen T."/>
        </authorList>
    </citation>
    <scope>NUCLEOTIDE SEQUENCE [LARGE SCALE GENOMIC DNA]</scope>
    <source>
        <strain evidence="10 11">CBS 114990</strain>
    </source>
</reference>
<evidence type="ECO:0000256" key="1">
    <source>
        <dbReference type="ARBA" id="ARBA00010609"/>
    </source>
</evidence>
<evidence type="ECO:0000256" key="2">
    <source>
        <dbReference type="ARBA" id="ARBA00022723"/>
    </source>
</evidence>
<feature type="region of interest" description="Disordered" evidence="5">
    <location>
        <begin position="333"/>
        <end position="442"/>
    </location>
</feature>
<protein>
    <recommendedName>
        <fullName evidence="12">Multicopper oxidase</fullName>
    </recommendedName>
</protein>
<gene>
    <name evidence="10" type="ORF">PG997_006928</name>
</gene>
<dbReference type="PANTHER" id="PTHR11709">
    <property type="entry name" value="MULTI-COPPER OXIDASE"/>
    <property type="match status" value="1"/>
</dbReference>
<feature type="domain" description="Plastocyanin-like" evidence="9">
    <location>
        <begin position="35"/>
        <end position="141"/>
    </location>
</feature>
<organism evidence="10 11">
    <name type="scientific">Apiospora hydei</name>
    <dbReference type="NCBI Taxonomy" id="1337664"/>
    <lineage>
        <taxon>Eukaryota</taxon>
        <taxon>Fungi</taxon>
        <taxon>Dikarya</taxon>
        <taxon>Ascomycota</taxon>
        <taxon>Pezizomycotina</taxon>
        <taxon>Sordariomycetes</taxon>
        <taxon>Xylariomycetidae</taxon>
        <taxon>Amphisphaeriales</taxon>
        <taxon>Apiosporaceae</taxon>
        <taxon>Apiospora</taxon>
    </lineage>
</organism>
<keyword evidence="2" id="KW-0479">Metal-binding</keyword>
<dbReference type="Gene3D" id="2.60.40.420">
    <property type="entry name" value="Cupredoxins - blue copper proteins"/>
    <property type="match status" value="3"/>
</dbReference>
<evidence type="ECO:0000256" key="4">
    <source>
        <dbReference type="ARBA" id="ARBA00023008"/>
    </source>
</evidence>
<feature type="compositionally biased region" description="Basic and acidic residues" evidence="5">
    <location>
        <begin position="365"/>
        <end position="411"/>
    </location>
</feature>
<dbReference type="InterPro" id="IPR002355">
    <property type="entry name" value="Cu_oxidase_Cu_BS"/>
</dbReference>
<evidence type="ECO:0000259" key="8">
    <source>
        <dbReference type="Pfam" id="PF07731"/>
    </source>
</evidence>
<feature type="compositionally biased region" description="Basic and acidic residues" evidence="5">
    <location>
        <begin position="432"/>
        <end position="441"/>
    </location>
</feature>
<feature type="compositionally biased region" description="Low complexity" evidence="5">
    <location>
        <begin position="412"/>
        <end position="431"/>
    </location>
</feature>
<keyword evidence="11" id="KW-1185">Reference proteome</keyword>